<dbReference type="PANTHER" id="PTHR13808:SF1">
    <property type="entry name" value="HISTONE ACETYLTRANSFERASE"/>
    <property type="match status" value="1"/>
</dbReference>
<organism evidence="15 16">
    <name type="scientific">Meloidogyne incognita</name>
    <name type="common">Southern root-knot nematode worm</name>
    <name type="synonym">Oxyuris incognita</name>
    <dbReference type="NCBI Taxonomy" id="6306"/>
    <lineage>
        <taxon>Eukaryota</taxon>
        <taxon>Metazoa</taxon>
        <taxon>Ecdysozoa</taxon>
        <taxon>Nematoda</taxon>
        <taxon>Chromadorea</taxon>
        <taxon>Rhabditida</taxon>
        <taxon>Tylenchina</taxon>
        <taxon>Tylenchomorpha</taxon>
        <taxon>Tylenchoidea</taxon>
        <taxon>Meloidogynidae</taxon>
        <taxon>Meloidogyninae</taxon>
        <taxon>Meloidogyne</taxon>
        <taxon>Meloidogyne incognita group</taxon>
    </lineage>
</organism>
<dbReference type="EC" id="2.3.1.48" evidence="2"/>
<keyword evidence="10" id="KW-0539">Nucleus</keyword>
<dbReference type="Proteomes" id="UP000887563">
    <property type="component" value="Unplaced"/>
</dbReference>
<keyword evidence="5 12" id="KW-0863">Zinc-finger</keyword>
<comment type="catalytic activity">
    <reaction evidence="11">
        <text>L-lysyl-[protein] + acetyl-CoA = N(6)-acetyl-L-lysyl-[protein] + CoA + H(+)</text>
        <dbReference type="Rhea" id="RHEA:45948"/>
        <dbReference type="Rhea" id="RHEA-COMP:9752"/>
        <dbReference type="Rhea" id="RHEA-COMP:10731"/>
        <dbReference type="ChEBI" id="CHEBI:15378"/>
        <dbReference type="ChEBI" id="CHEBI:29969"/>
        <dbReference type="ChEBI" id="CHEBI:57287"/>
        <dbReference type="ChEBI" id="CHEBI:57288"/>
        <dbReference type="ChEBI" id="CHEBI:61930"/>
        <dbReference type="EC" id="2.3.1.48"/>
    </reaction>
</comment>
<feature type="zinc finger region" description="TAZ-type" evidence="12">
    <location>
        <begin position="31"/>
        <end position="118"/>
    </location>
</feature>
<dbReference type="SMART" id="SM00551">
    <property type="entry name" value="ZnF_TAZ"/>
    <property type="match status" value="1"/>
</dbReference>
<dbReference type="PANTHER" id="PTHR13808">
    <property type="entry name" value="CBP/P300-RELATED"/>
    <property type="match status" value="1"/>
</dbReference>
<evidence type="ECO:0000256" key="12">
    <source>
        <dbReference type="PROSITE-ProRule" id="PRU00203"/>
    </source>
</evidence>
<dbReference type="GO" id="GO:0005634">
    <property type="term" value="C:nucleus"/>
    <property type="evidence" value="ECO:0007669"/>
    <property type="project" value="UniProtKB-SubCell"/>
</dbReference>
<keyword evidence="7" id="KW-0156">Chromatin regulator</keyword>
<keyword evidence="3" id="KW-0808">Transferase</keyword>
<dbReference type="GO" id="GO:0031490">
    <property type="term" value="F:chromatin DNA binding"/>
    <property type="evidence" value="ECO:0007669"/>
    <property type="project" value="TreeGrafter"/>
</dbReference>
<evidence type="ECO:0000259" key="14">
    <source>
        <dbReference type="PROSITE" id="PS50134"/>
    </source>
</evidence>
<feature type="domain" description="TAZ-type" evidence="14">
    <location>
        <begin position="31"/>
        <end position="118"/>
    </location>
</feature>
<evidence type="ECO:0000256" key="6">
    <source>
        <dbReference type="ARBA" id="ARBA00022833"/>
    </source>
</evidence>
<dbReference type="PROSITE" id="PS50134">
    <property type="entry name" value="ZF_TAZ"/>
    <property type="match status" value="1"/>
</dbReference>
<evidence type="ECO:0000256" key="10">
    <source>
        <dbReference type="ARBA" id="ARBA00023242"/>
    </source>
</evidence>
<dbReference type="AlphaFoldDB" id="A0A914L458"/>
<keyword evidence="8" id="KW-0805">Transcription regulation</keyword>
<keyword evidence="6 12" id="KW-0862">Zinc</keyword>
<keyword evidence="4 12" id="KW-0479">Metal-binding</keyword>
<name>A0A914L458_MELIC</name>
<protein>
    <recommendedName>
        <fullName evidence="2">histone acetyltransferase</fullName>
        <ecNumber evidence="2">2.3.1.48</ecNumber>
    </recommendedName>
</protein>
<dbReference type="InterPro" id="IPR000197">
    <property type="entry name" value="Znf_TAZ"/>
</dbReference>
<dbReference type="WBParaSite" id="Minc3s00264g08914">
    <property type="protein sequence ID" value="Minc3s00264g08914"/>
    <property type="gene ID" value="Minc3s00264g08914"/>
</dbReference>
<sequence>MNDSDQHNQPGSSEEQKPSKQVMGGGEQPQDPEKIKLIQQQLVLLMHAHKCQQKEKLEPQNRVICFQPYCSVMKAVLDHMVKCTSGRQCQFAHCVSSRQIISHWKNCNLEYCRVCTPVKKYTLKQDAGQNQAIDTMLNNLHI</sequence>
<evidence type="ECO:0000256" key="1">
    <source>
        <dbReference type="ARBA" id="ARBA00004123"/>
    </source>
</evidence>
<dbReference type="GO" id="GO:0004402">
    <property type="term" value="F:histone acetyltransferase activity"/>
    <property type="evidence" value="ECO:0007669"/>
    <property type="project" value="InterPro"/>
</dbReference>
<evidence type="ECO:0000256" key="2">
    <source>
        <dbReference type="ARBA" id="ARBA00013184"/>
    </source>
</evidence>
<evidence type="ECO:0000313" key="15">
    <source>
        <dbReference type="Proteomes" id="UP000887563"/>
    </source>
</evidence>
<dbReference type="Gene3D" id="1.20.1020.10">
    <property type="entry name" value="TAZ domain"/>
    <property type="match status" value="1"/>
</dbReference>
<proteinExistence type="predicted"/>
<dbReference type="SUPFAM" id="SSF57933">
    <property type="entry name" value="TAZ domain"/>
    <property type="match status" value="1"/>
</dbReference>
<dbReference type="GO" id="GO:0005667">
    <property type="term" value="C:transcription regulator complex"/>
    <property type="evidence" value="ECO:0007669"/>
    <property type="project" value="TreeGrafter"/>
</dbReference>
<dbReference type="Pfam" id="PF02135">
    <property type="entry name" value="zf-TAZ"/>
    <property type="match status" value="1"/>
</dbReference>
<evidence type="ECO:0000256" key="3">
    <source>
        <dbReference type="ARBA" id="ARBA00022679"/>
    </source>
</evidence>
<evidence type="ECO:0000256" key="9">
    <source>
        <dbReference type="ARBA" id="ARBA00023163"/>
    </source>
</evidence>
<dbReference type="GO" id="GO:0008270">
    <property type="term" value="F:zinc ion binding"/>
    <property type="evidence" value="ECO:0007669"/>
    <property type="project" value="UniProtKB-KW"/>
</dbReference>
<evidence type="ECO:0000256" key="4">
    <source>
        <dbReference type="ARBA" id="ARBA00022723"/>
    </source>
</evidence>
<evidence type="ECO:0000256" key="7">
    <source>
        <dbReference type="ARBA" id="ARBA00022853"/>
    </source>
</evidence>
<reference evidence="16" key="1">
    <citation type="submission" date="2022-11" db="UniProtKB">
        <authorList>
            <consortium name="WormBaseParasite"/>
        </authorList>
    </citation>
    <scope>IDENTIFICATION</scope>
</reference>
<feature type="region of interest" description="Disordered" evidence="13">
    <location>
        <begin position="1"/>
        <end position="31"/>
    </location>
</feature>
<dbReference type="GO" id="GO:0000123">
    <property type="term" value="C:histone acetyltransferase complex"/>
    <property type="evidence" value="ECO:0007669"/>
    <property type="project" value="TreeGrafter"/>
</dbReference>
<accession>A0A914L458</accession>
<evidence type="ECO:0000256" key="8">
    <source>
        <dbReference type="ARBA" id="ARBA00023015"/>
    </source>
</evidence>
<evidence type="ECO:0000256" key="11">
    <source>
        <dbReference type="ARBA" id="ARBA00048017"/>
    </source>
</evidence>
<comment type="subcellular location">
    <subcellularLocation>
        <location evidence="1">Nucleus</location>
    </subcellularLocation>
</comment>
<evidence type="ECO:0000256" key="13">
    <source>
        <dbReference type="SAM" id="MobiDB-lite"/>
    </source>
</evidence>
<evidence type="ECO:0000256" key="5">
    <source>
        <dbReference type="ARBA" id="ARBA00022771"/>
    </source>
</evidence>
<dbReference type="GO" id="GO:0045944">
    <property type="term" value="P:positive regulation of transcription by RNA polymerase II"/>
    <property type="evidence" value="ECO:0007669"/>
    <property type="project" value="TreeGrafter"/>
</dbReference>
<keyword evidence="15" id="KW-1185">Reference proteome</keyword>
<keyword evidence="9" id="KW-0804">Transcription</keyword>
<evidence type="ECO:0000313" key="16">
    <source>
        <dbReference type="WBParaSite" id="Minc3s00264g08914"/>
    </source>
</evidence>
<dbReference type="GO" id="GO:0003713">
    <property type="term" value="F:transcription coactivator activity"/>
    <property type="evidence" value="ECO:0007669"/>
    <property type="project" value="TreeGrafter"/>
</dbReference>
<dbReference type="InterPro" id="IPR035898">
    <property type="entry name" value="TAZ_dom_sf"/>
</dbReference>
<dbReference type="InterPro" id="IPR013178">
    <property type="entry name" value="Histone_AcTrfase_Rtt109/CBP"/>
</dbReference>